<keyword evidence="7" id="KW-1185">Reference proteome</keyword>
<name>A0A550JH32_9BACT</name>
<dbReference type="GO" id="GO:0005524">
    <property type="term" value="F:ATP binding"/>
    <property type="evidence" value="ECO:0007669"/>
    <property type="project" value="UniProtKB-KW"/>
</dbReference>
<dbReference type="RefSeq" id="WP_092056601.1">
    <property type="nucleotide sequence ID" value="NZ_FOJJ01000023.1"/>
</dbReference>
<dbReference type="PANTHER" id="PTHR13504">
    <property type="entry name" value="FIDO DOMAIN-CONTAINING PROTEIN DDB_G0283145"/>
    <property type="match status" value="1"/>
</dbReference>
<dbReference type="InterPro" id="IPR036597">
    <property type="entry name" value="Fido-like_dom_sf"/>
</dbReference>
<dbReference type="Proteomes" id="UP000317155">
    <property type="component" value="Unassembled WGS sequence"/>
</dbReference>
<dbReference type="EMBL" id="VJVV01000003">
    <property type="protein sequence ID" value="TRO82520.1"/>
    <property type="molecule type" value="Genomic_DNA"/>
</dbReference>
<dbReference type="PANTHER" id="PTHR13504:SF38">
    <property type="entry name" value="FIDO DOMAIN-CONTAINING PROTEIN"/>
    <property type="match status" value="1"/>
</dbReference>
<organism evidence="6 7">
    <name type="scientific">Trichloromonas acetexigens</name>
    <dbReference type="NCBI Taxonomy" id="38815"/>
    <lineage>
        <taxon>Bacteria</taxon>
        <taxon>Pseudomonadati</taxon>
        <taxon>Thermodesulfobacteriota</taxon>
        <taxon>Desulfuromonadia</taxon>
        <taxon>Desulfuromonadales</taxon>
        <taxon>Trichloromonadaceae</taxon>
        <taxon>Trichloromonas</taxon>
    </lineage>
</organism>
<evidence type="ECO:0000256" key="3">
    <source>
        <dbReference type="PIRSR" id="PIRSR640198-3"/>
    </source>
</evidence>
<gene>
    <name evidence="6" type="ORF">FL622_04835</name>
</gene>
<feature type="active site" evidence="1">
    <location>
        <position position="178"/>
    </location>
</feature>
<comment type="caution">
    <text evidence="6">The sequence shown here is derived from an EMBL/GenBank/DDBJ whole genome shotgun (WGS) entry which is preliminary data.</text>
</comment>
<dbReference type="Pfam" id="PF02661">
    <property type="entry name" value="Fic"/>
    <property type="match status" value="1"/>
</dbReference>
<feature type="domain" description="Fido" evidence="5">
    <location>
        <begin position="99"/>
        <end position="241"/>
    </location>
</feature>
<dbReference type="InterPro" id="IPR040198">
    <property type="entry name" value="Fido_containing"/>
</dbReference>
<feature type="region of interest" description="Disordered" evidence="4">
    <location>
        <begin position="311"/>
        <end position="344"/>
    </location>
</feature>
<dbReference type="SUPFAM" id="SSF140931">
    <property type="entry name" value="Fic-like"/>
    <property type="match status" value="1"/>
</dbReference>
<dbReference type="InterPro" id="IPR049514">
    <property type="entry name" value="Fic-like_C"/>
</dbReference>
<keyword evidence="2" id="KW-0547">Nucleotide-binding</keyword>
<evidence type="ECO:0000256" key="4">
    <source>
        <dbReference type="SAM" id="MobiDB-lite"/>
    </source>
</evidence>
<evidence type="ECO:0000256" key="1">
    <source>
        <dbReference type="PIRSR" id="PIRSR640198-1"/>
    </source>
</evidence>
<dbReference type="Gene3D" id="1.10.3290.10">
    <property type="entry name" value="Fido-like domain"/>
    <property type="match status" value="1"/>
</dbReference>
<dbReference type="InterPro" id="IPR003812">
    <property type="entry name" value="Fido"/>
</dbReference>
<dbReference type="OrthoDB" id="9813719at2"/>
<reference evidence="6 7" key="1">
    <citation type="submission" date="2019-07" db="EMBL/GenBank/DDBJ databases">
        <title>Insights of Desulfuromonas acetexigens electromicrobiology.</title>
        <authorList>
            <person name="Katuri K."/>
            <person name="Sapireddy V."/>
            <person name="Shaw D.R."/>
            <person name="Saikaly P."/>
        </authorList>
    </citation>
    <scope>NUCLEOTIDE SEQUENCE [LARGE SCALE GENOMIC DNA]</scope>
    <source>
        <strain evidence="6 7">2873</strain>
    </source>
</reference>
<dbReference type="PROSITE" id="PS51459">
    <property type="entry name" value="FIDO"/>
    <property type="match status" value="1"/>
</dbReference>
<accession>A0A550JH32</accession>
<feature type="site" description="Important for autoinhibition of adenylyltransferase activity" evidence="3">
    <location>
        <position position="55"/>
    </location>
</feature>
<proteinExistence type="predicted"/>
<evidence type="ECO:0000256" key="2">
    <source>
        <dbReference type="PIRSR" id="PIRSR640198-2"/>
    </source>
</evidence>
<evidence type="ECO:0000259" key="5">
    <source>
        <dbReference type="PROSITE" id="PS51459"/>
    </source>
</evidence>
<protein>
    <submittedName>
        <fullName evidence="6">Fic family protein</fullName>
    </submittedName>
</protein>
<evidence type="ECO:0000313" key="6">
    <source>
        <dbReference type="EMBL" id="TRO82520.1"/>
    </source>
</evidence>
<dbReference type="Pfam" id="PF21247">
    <property type="entry name" value="Fic-like_C"/>
    <property type="match status" value="1"/>
</dbReference>
<feature type="binding site" evidence="2">
    <location>
        <begin position="219"/>
        <end position="220"/>
    </location>
    <ligand>
        <name>ATP</name>
        <dbReference type="ChEBI" id="CHEBI:30616"/>
    </ligand>
</feature>
<dbReference type="AlphaFoldDB" id="A0A550JH32"/>
<sequence length="344" mass="38464">MKYQPPYTITPEILNRVAAISEAIGRLTVLTDQARALRLRRINRIRTIRGSLAIEGNTLSEAQITAILEGKRVIAPPREVHEVKNALAAYDQFDTWKPSSEKDLLEAHRILMSGLIDETGLYRHGGVGVMAGQEVIHMAPPADRVPQLMGDLFGWLAATDAHPLIASSVFHYEFEFIHPFADGNGRMGRLWQSLILARRNPLFVDIPVESLIFEHQAEYYQAIQESTQKTNSAPFIAFMLRMILDTVTSSTPEVAPEVTPEVRLLSVLAGEMTRQQLKEALGLKDDEHFRKAYLLPALDAGLIEMTIPDKPRSSKQKYRLTDKGRQVMARHGGGKLATDSRHGL</sequence>
<keyword evidence="2" id="KW-0067">ATP-binding</keyword>
<feature type="binding site" evidence="2">
    <location>
        <begin position="182"/>
        <end position="189"/>
    </location>
    <ligand>
        <name>ATP</name>
        <dbReference type="ChEBI" id="CHEBI:30616"/>
    </ligand>
</feature>
<feature type="binding site" evidence="2">
    <location>
        <begin position="129"/>
        <end position="137"/>
    </location>
    <ligand>
        <name>ATP</name>
        <dbReference type="ChEBI" id="CHEBI:30616"/>
    </ligand>
</feature>
<evidence type="ECO:0000313" key="7">
    <source>
        <dbReference type="Proteomes" id="UP000317155"/>
    </source>
</evidence>